<dbReference type="Proteomes" id="UP000053271">
    <property type="component" value="Unassembled WGS sequence"/>
</dbReference>
<gene>
    <name evidence="2" type="ORF">AQJ30_27455</name>
</gene>
<comment type="caution">
    <text evidence="2">The sequence shown here is derived from an EMBL/GenBank/DDBJ whole genome shotgun (WGS) entry which is preliminary data.</text>
</comment>
<protein>
    <submittedName>
        <fullName evidence="2">Uncharacterized protein</fullName>
    </submittedName>
</protein>
<sequence length="125" mass="13500">MSRKQHIVVEPEPGGCDQHPTAGRVGRYCLGCVLIPGPLTEPVEAALAGEASTKPPRPSVDTITSDELDSLYDQMRAAVRALGRLQALAYRWEHRDAADLPYARSLRAAIAGPGPDQPDYEASHQ</sequence>
<reference evidence="2 3" key="1">
    <citation type="submission" date="2015-10" db="EMBL/GenBank/DDBJ databases">
        <title>Draft genome sequence of Streptomyces longwoodensis DSM 41677, type strain for the species Streptomyces longwoodensis.</title>
        <authorList>
            <person name="Ruckert C."/>
            <person name="Winkler A."/>
            <person name="Kalinowski J."/>
            <person name="Kampfer P."/>
            <person name="Glaeser S."/>
        </authorList>
    </citation>
    <scope>NUCLEOTIDE SEQUENCE [LARGE SCALE GENOMIC DNA]</scope>
    <source>
        <strain evidence="2 3">DSM 41677</strain>
    </source>
</reference>
<evidence type="ECO:0000313" key="3">
    <source>
        <dbReference type="Proteomes" id="UP000053271"/>
    </source>
</evidence>
<dbReference type="STRING" id="68231.AQJ30_27455"/>
<keyword evidence="3" id="KW-1185">Reference proteome</keyword>
<organism evidence="2 3">
    <name type="scientific">Streptomyces longwoodensis</name>
    <dbReference type="NCBI Taxonomy" id="68231"/>
    <lineage>
        <taxon>Bacteria</taxon>
        <taxon>Bacillati</taxon>
        <taxon>Actinomycetota</taxon>
        <taxon>Actinomycetes</taxon>
        <taxon>Kitasatosporales</taxon>
        <taxon>Streptomycetaceae</taxon>
        <taxon>Streptomyces</taxon>
    </lineage>
</organism>
<evidence type="ECO:0000313" key="2">
    <source>
        <dbReference type="EMBL" id="KUN34812.1"/>
    </source>
</evidence>
<proteinExistence type="predicted"/>
<dbReference type="GeneID" id="91428313"/>
<dbReference type="AlphaFoldDB" id="A0A124HQB3"/>
<name>A0A124HQB3_9ACTN</name>
<accession>A0A124HQB3</accession>
<dbReference type="EMBL" id="LMWS01000035">
    <property type="protein sequence ID" value="KUN34812.1"/>
    <property type="molecule type" value="Genomic_DNA"/>
</dbReference>
<feature type="region of interest" description="Disordered" evidence="1">
    <location>
        <begin position="46"/>
        <end position="65"/>
    </location>
</feature>
<evidence type="ECO:0000256" key="1">
    <source>
        <dbReference type="SAM" id="MobiDB-lite"/>
    </source>
</evidence>
<dbReference type="RefSeq" id="WP_067239354.1">
    <property type="nucleotide sequence ID" value="NZ_KQ948560.1"/>
</dbReference>